<accession>A0A225DU05</accession>
<sequence length="92" mass="9912">MIGIARIGGIGGGGHGAGLRATGRLTASVYFRHGKTGRVPRPTARIPQRPLPNHLKTEFCHQKAPVFLGTHASGIWPTRVGSLDMRRAVLYM</sequence>
<evidence type="ECO:0000256" key="1">
    <source>
        <dbReference type="SAM" id="MobiDB-lite"/>
    </source>
</evidence>
<dbReference type="EMBL" id="NIDE01000004">
    <property type="protein sequence ID" value="OWK43084.1"/>
    <property type="molecule type" value="Genomic_DNA"/>
</dbReference>
<protein>
    <submittedName>
        <fullName evidence="2">Uncharacterized protein</fullName>
    </submittedName>
</protein>
<comment type="caution">
    <text evidence="2">The sequence shown here is derived from an EMBL/GenBank/DDBJ whole genome shotgun (WGS) entry which is preliminary data.</text>
</comment>
<dbReference type="AlphaFoldDB" id="A0A225DU05"/>
<feature type="region of interest" description="Disordered" evidence="1">
    <location>
        <begin position="34"/>
        <end position="53"/>
    </location>
</feature>
<keyword evidence="3" id="KW-1185">Reference proteome</keyword>
<name>A0A225DU05_9BACT</name>
<proteinExistence type="predicted"/>
<dbReference type="Proteomes" id="UP000214646">
    <property type="component" value="Unassembled WGS sequence"/>
</dbReference>
<evidence type="ECO:0000313" key="3">
    <source>
        <dbReference type="Proteomes" id="UP000214646"/>
    </source>
</evidence>
<organism evidence="2 3">
    <name type="scientific">Fimbriiglobus ruber</name>
    <dbReference type="NCBI Taxonomy" id="1908690"/>
    <lineage>
        <taxon>Bacteria</taxon>
        <taxon>Pseudomonadati</taxon>
        <taxon>Planctomycetota</taxon>
        <taxon>Planctomycetia</taxon>
        <taxon>Gemmatales</taxon>
        <taxon>Gemmataceae</taxon>
        <taxon>Fimbriiglobus</taxon>
    </lineage>
</organism>
<evidence type="ECO:0000313" key="2">
    <source>
        <dbReference type="EMBL" id="OWK43084.1"/>
    </source>
</evidence>
<gene>
    <name evidence="2" type="ORF">FRUB_02683</name>
</gene>
<reference evidence="3" key="1">
    <citation type="submission" date="2017-06" db="EMBL/GenBank/DDBJ databases">
        <title>Genome analysis of Fimbriiglobus ruber SP5, the first member of the order Planctomycetales with confirmed chitinolytic capability.</title>
        <authorList>
            <person name="Ravin N.V."/>
            <person name="Rakitin A.L."/>
            <person name="Ivanova A.A."/>
            <person name="Beletsky A.V."/>
            <person name="Kulichevskaya I.S."/>
            <person name="Mardanov A.V."/>
            <person name="Dedysh S.N."/>
        </authorList>
    </citation>
    <scope>NUCLEOTIDE SEQUENCE [LARGE SCALE GENOMIC DNA]</scope>
    <source>
        <strain evidence="3">SP5</strain>
    </source>
</reference>